<sequence length="67" mass="7429">MKLTINGEEVETDTETLSTLLQKFDMSGSEKGIAVAVNDTVITRDQWNSYQLNSDDHIEIIRATQGG</sequence>
<organism evidence="1 2">
    <name type="scientific">Fodinibius sediminis</name>
    <dbReference type="NCBI Taxonomy" id="1214077"/>
    <lineage>
        <taxon>Bacteria</taxon>
        <taxon>Pseudomonadati</taxon>
        <taxon>Balneolota</taxon>
        <taxon>Balneolia</taxon>
        <taxon>Balneolales</taxon>
        <taxon>Balneolaceae</taxon>
        <taxon>Fodinibius</taxon>
    </lineage>
</organism>
<name>A0A521AIR4_9BACT</name>
<dbReference type="PANTHER" id="PTHR34472:SF1">
    <property type="entry name" value="SULFUR CARRIER PROTEIN THIS"/>
    <property type="match status" value="1"/>
</dbReference>
<dbReference type="AlphaFoldDB" id="A0A521AIR4"/>
<dbReference type="SUPFAM" id="SSF54285">
    <property type="entry name" value="MoaD/ThiS"/>
    <property type="match status" value="1"/>
</dbReference>
<keyword evidence="2" id="KW-1185">Reference proteome</keyword>
<reference evidence="1 2" key="1">
    <citation type="submission" date="2017-05" db="EMBL/GenBank/DDBJ databases">
        <authorList>
            <person name="Varghese N."/>
            <person name="Submissions S."/>
        </authorList>
    </citation>
    <scope>NUCLEOTIDE SEQUENCE [LARGE SCALE GENOMIC DNA]</scope>
    <source>
        <strain evidence="1 2">DSM 21194</strain>
    </source>
</reference>
<dbReference type="CDD" id="cd00565">
    <property type="entry name" value="Ubl_ThiS"/>
    <property type="match status" value="1"/>
</dbReference>
<dbReference type="InterPro" id="IPR012675">
    <property type="entry name" value="Beta-grasp_dom_sf"/>
</dbReference>
<dbReference type="InterPro" id="IPR003749">
    <property type="entry name" value="ThiS/MoaD-like"/>
</dbReference>
<dbReference type="InterPro" id="IPR010035">
    <property type="entry name" value="Thi_S"/>
</dbReference>
<protein>
    <submittedName>
        <fullName evidence="1">Sulfur carrier protein ThiS</fullName>
    </submittedName>
</protein>
<dbReference type="InterPro" id="IPR016155">
    <property type="entry name" value="Mopterin_synth/thiamin_S_b"/>
</dbReference>
<accession>A0A521AIR4</accession>
<dbReference type="NCBIfam" id="TIGR01683">
    <property type="entry name" value="thiS"/>
    <property type="match status" value="1"/>
</dbReference>
<dbReference type="EMBL" id="FXTH01000001">
    <property type="protein sequence ID" value="SMO34648.1"/>
    <property type="molecule type" value="Genomic_DNA"/>
</dbReference>
<gene>
    <name evidence="1" type="ORF">SAMN06265218_101145</name>
</gene>
<dbReference type="Gene3D" id="3.10.20.30">
    <property type="match status" value="1"/>
</dbReference>
<dbReference type="Pfam" id="PF02597">
    <property type="entry name" value="ThiS"/>
    <property type="match status" value="1"/>
</dbReference>
<dbReference type="PANTHER" id="PTHR34472">
    <property type="entry name" value="SULFUR CARRIER PROTEIN THIS"/>
    <property type="match status" value="1"/>
</dbReference>
<dbReference type="OrthoDB" id="1525151at2"/>
<evidence type="ECO:0000313" key="1">
    <source>
        <dbReference type="EMBL" id="SMO34648.1"/>
    </source>
</evidence>
<proteinExistence type="predicted"/>
<dbReference type="Proteomes" id="UP000317593">
    <property type="component" value="Unassembled WGS sequence"/>
</dbReference>
<dbReference type="RefSeq" id="WP_142712618.1">
    <property type="nucleotide sequence ID" value="NZ_FXTH01000001.1"/>
</dbReference>
<evidence type="ECO:0000313" key="2">
    <source>
        <dbReference type="Proteomes" id="UP000317593"/>
    </source>
</evidence>